<dbReference type="InterPro" id="IPR051531">
    <property type="entry name" value="N-acetyltransferase"/>
</dbReference>
<proteinExistence type="predicted"/>
<dbReference type="Proteomes" id="UP001152172">
    <property type="component" value="Unassembled WGS sequence"/>
</dbReference>
<dbReference type="RefSeq" id="WP_269923156.1">
    <property type="nucleotide sequence ID" value="NZ_JAMKBI010000016.1"/>
</dbReference>
<evidence type="ECO:0000313" key="2">
    <source>
        <dbReference type="EMBL" id="MCZ8535147.1"/>
    </source>
</evidence>
<name>A0A9X3LBX4_9BACI</name>
<accession>A0A9X3LBX4</accession>
<comment type="caution">
    <text evidence="2">The sequence shown here is derived from an EMBL/GenBank/DDBJ whole genome shotgun (WGS) entry which is preliminary data.</text>
</comment>
<keyword evidence="3" id="KW-1185">Reference proteome</keyword>
<dbReference type="AlphaFoldDB" id="A0A9X3LBX4"/>
<organism evidence="2 3">
    <name type="scientific">Psychrobacillus psychrodurans</name>
    <dbReference type="NCBI Taxonomy" id="126157"/>
    <lineage>
        <taxon>Bacteria</taxon>
        <taxon>Bacillati</taxon>
        <taxon>Bacillota</taxon>
        <taxon>Bacilli</taxon>
        <taxon>Bacillales</taxon>
        <taxon>Bacillaceae</taxon>
        <taxon>Psychrobacillus</taxon>
    </lineage>
</organism>
<protein>
    <submittedName>
        <fullName evidence="2">GNAT family N-acetyltransferase</fullName>
    </submittedName>
</protein>
<dbReference type="PANTHER" id="PTHR43792">
    <property type="entry name" value="GNAT FAMILY, PUTATIVE (AFU_ORTHOLOGUE AFUA_3G00765)-RELATED-RELATED"/>
    <property type="match status" value="1"/>
</dbReference>
<feature type="domain" description="N-acetyltransferase" evidence="1">
    <location>
        <begin position="13"/>
        <end position="184"/>
    </location>
</feature>
<dbReference type="EMBL" id="JAMKBI010000016">
    <property type="protein sequence ID" value="MCZ8535147.1"/>
    <property type="molecule type" value="Genomic_DNA"/>
</dbReference>
<dbReference type="SUPFAM" id="SSF55729">
    <property type="entry name" value="Acyl-CoA N-acyltransferases (Nat)"/>
    <property type="match status" value="1"/>
</dbReference>
<dbReference type="Gene3D" id="3.40.630.30">
    <property type="match status" value="1"/>
</dbReference>
<dbReference type="PROSITE" id="PS51186">
    <property type="entry name" value="GNAT"/>
    <property type="match status" value="1"/>
</dbReference>
<evidence type="ECO:0000259" key="1">
    <source>
        <dbReference type="PROSITE" id="PS51186"/>
    </source>
</evidence>
<dbReference type="InterPro" id="IPR000182">
    <property type="entry name" value="GNAT_dom"/>
</dbReference>
<sequence>MEFSKLVIDTERLIIRPFKKDDYSDLYKQFDSRMPSKNKYDEGRPSSMSAYTEEWFVDWINGFNELAKKDKMYNLGIFRKEDGINVGKVELITILRMDYQWAMMGYSIHNQYWKKGYGLESVLAAREAFFLTFNFHRIELHINTDNYPSIRLAEKAGFMFECVREEFSLENDKWTDFLIYYKISSWLLERQKRNL</sequence>
<dbReference type="InterPro" id="IPR016181">
    <property type="entry name" value="Acyl_CoA_acyltransferase"/>
</dbReference>
<evidence type="ECO:0000313" key="3">
    <source>
        <dbReference type="Proteomes" id="UP001152172"/>
    </source>
</evidence>
<gene>
    <name evidence="2" type="ORF">M9R61_17720</name>
</gene>
<dbReference type="PANTHER" id="PTHR43792:SF1">
    <property type="entry name" value="N-ACETYLTRANSFERASE DOMAIN-CONTAINING PROTEIN"/>
    <property type="match status" value="1"/>
</dbReference>
<dbReference type="GO" id="GO:0016747">
    <property type="term" value="F:acyltransferase activity, transferring groups other than amino-acyl groups"/>
    <property type="evidence" value="ECO:0007669"/>
    <property type="project" value="InterPro"/>
</dbReference>
<reference evidence="2" key="1">
    <citation type="submission" date="2022-05" db="EMBL/GenBank/DDBJ databases">
        <authorList>
            <person name="Colautti A."/>
            <person name="Iacumin L."/>
        </authorList>
    </citation>
    <scope>NUCLEOTIDE SEQUENCE</scope>
    <source>
        <strain evidence="2">DSM 30747</strain>
    </source>
</reference>
<dbReference type="Pfam" id="PF13302">
    <property type="entry name" value="Acetyltransf_3"/>
    <property type="match status" value="1"/>
</dbReference>